<dbReference type="Proteomes" id="UP000030764">
    <property type="component" value="Unassembled WGS sequence"/>
</dbReference>
<proteinExistence type="predicted"/>
<dbReference type="AlphaFoldDB" id="A0A085LL14"/>
<accession>A0A085LL14</accession>
<sequence>MIYRKRLPIRRTTRHAYYIGQETRILGFIRLPKPEEFWIAQVNCSVNHTRKNTPRYRTGLTRISSGDKGQFRISSTKVGLFLTKDGSLPVKG</sequence>
<protein>
    <submittedName>
        <fullName evidence="1">Uncharacterized protein</fullName>
    </submittedName>
</protein>
<evidence type="ECO:0000313" key="2">
    <source>
        <dbReference type="Proteomes" id="UP000030764"/>
    </source>
</evidence>
<name>A0A085LL14_9BILA</name>
<gene>
    <name evidence="1" type="ORF">M513_13463</name>
</gene>
<evidence type="ECO:0000313" key="1">
    <source>
        <dbReference type="EMBL" id="KFD45660.1"/>
    </source>
</evidence>
<keyword evidence="2" id="KW-1185">Reference proteome</keyword>
<reference evidence="1 2" key="1">
    <citation type="journal article" date="2014" name="Nat. Genet.">
        <title>Genome and transcriptome of the porcine whipworm Trichuris suis.</title>
        <authorList>
            <person name="Jex A.R."/>
            <person name="Nejsum P."/>
            <person name="Schwarz E.M."/>
            <person name="Hu L."/>
            <person name="Young N.D."/>
            <person name="Hall R.S."/>
            <person name="Korhonen P.K."/>
            <person name="Liao S."/>
            <person name="Thamsborg S."/>
            <person name="Xia J."/>
            <person name="Xu P."/>
            <person name="Wang S."/>
            <person name="Scheerlinck J.P."/>
            <person name="Hofmann A."/>
            <person name="Sternberg P.W."/>
            <person name="Wang J."/>
            <person name="Gasser R.B."/>
        </authorList>
    </citation>
    <scope>NUCLEOTIDE SEQUENCE [LARGE SCALE GENOMIC DNA]</scope>
    <source>
        <strain evidence="1">DCEP-RM93M</strain>
    </source>
</reference>
<dbReference type="EMBL" id="KL363444">
    <property type="protein sequence ID" value="KFD45660.1"/>
    <property type="molecule type" value="Genomic_DNA"/>
</dbReference>
<organism evidence="1 2">
    <name type="scientific">Trichuris suis</name>
    <name type="common">pig whipworm</name>
    <dbReference type="NCBI Taxonomy" id="68888"/>
    <lineage>
        <taxon>Eukaryota</taxon>
        <taxon>Metazoa</taxon>
        <taxon>Ecdysozoa</taxon>
        <taxon>Nematoda</taxon>
        <taxon>Enoplea</taxon>
        <taxon>Dorylaimia</taxon>
        <taxon>Trichinellida</taxon>
        <taxon>Trichuridae</taxon>
        <taxon>Trichuris</taxon>
    </lineage>
</organism>